<dbReference type="InterPro" id="IPR045864">
    <property type="entry name" value="aa-tRNA-synth_II/BPL/LPL"/>
</dbReference>
<dbReference type="PANTHER" id="PTHR22594:SF34">
    <property type="entry name" value="ASPARAGINE--TRNA LIGASE, MITOCHONDRIAL-RELATED"/>
    <property type="match status" value="1"/>
</dbReference>
<dbReference type="CDD" id="cd04318">
    <property type="entry name" value="EcAsnRS_like_N"/>
    <property type="match status" value="1"/>
</dbReference>
<keyword evidence="13" id="KW-1185">Reference proteome</keyword>
<reference evidence="11" key="1">
    <citation type="submission" date="2016-10" db="EMBL/GenBank/DDBJ databases">
        <authorList>
            <person name="de Groot N.N."/>
        </authorList>
    </citation>
    <scope>NUCLEOTIDE SEQUENCE [LARGE SCALE GENOMIC DNA]</scope>
    <source>
        <strain evidence="11">DSM 17908</strain>
    </source>
</reference>
<keyword evidence="2 8" id="KW-0963">Cytoplasm</keyword>
<dbReference type="EMBL" id="NITY01000006">
    <property type="protein sequence ID" value="PHM40205.1"/>
    <property type="molecule type" value="Genomic_DNA"/>
</dbReference>
<dbReference type="PROSITE" id="PS50862">
    <property type="entry name" value="AA_TRNA_LIGASE_II"/>
    <property type="match status" value="1"/>
</dbReference>
<dbReference type="Pfam" id="PF01336">
    <property type="entry name" value="tRNA_anti-codon"/>
    <property type="match status" value="1"/>
</dbReference>
<dbReference type="STRING" id="351675.SAMN05421680_101138"/>
<reference evidence="12" key="2">
    <citation type="submission" date="2016-10" db="EMBL/GenBank/DDBJ databases">
        <authorList>
            <person name="Varghese N."/>
            <person name="Submissions S."/>
        </authorList>
    </citation>
    <scope>NUCLEOTIDE SEQUENCE [LARGE SCALE GENOMIC DNA]</scope>
    <source>
        <strain evidence="12">DSM 17908</strain>
    </source>
</reference>
<feature type="domain" description="Aminoacyl-transfer RNA synthetases class-II family profile" evidence="9">
    <location>
        <begin position="139"/>
        <end position="456"/>
    </location>
</feature>
<sequence>MSVAPVVDVLQGRVSVGTEVTVRGWIRTRRDSKAGISFLAVHDGSCFNPLQAVVNNNLPNYQDEVLHLTTGCSVEVTGTVAESQGKGQSFELQATKVVVVGMVDDPDTYPMAAKRHSIEYLREVAHLRPRTNLIGAVARVRHTLAQALHRFFHEKGFFWVSTPLITASDTEGAGEMFRVSTLDLQNLPRTDKGDVDFSQDFFGREAYLTVSGQLNGEAYASALSKVYTFGPTFRAENSNTSRHLAEFWMVEPEVAFADLNDIASLSEEMLKYVFKAALEERADDLAFFAERVDSDVVTRLEKFVDSDFIQLDYTDAIEILENCGQKFENPVFWGVDLSSEHERYLAEKHFEAPVIMKNYPKDIKAFYMRINEDGKTVAAMDVLAPGIGEIIGGSQREERLDMLDKRLEEMGLNKEDYWWYRDLRRYGTVPHSGFGLGFERLVAYVTGVPNVRDVIPFPRTPRNASF</sequence>
<evidence type="ECO:0000256" key="3">
    <source>
        <dbReference type="ARBA" id="ARBA00022598"/>
    </source>
</evidence>
<name>A0A1I3I087_9GAMM</name>
<evidence type="ECO:0000256" key="8">
    <source>
        <dbReference type="HAMAP-Rule" id="MF_00534"/>
    </source>
</evidence>
<keyword evidence="6 8" id="KW-0648">Protein biosynthesis</keyword>
<dbReference type="AlphaFoldDB" id="A0A1I3I087"/>
<dbReference type="Proteomes" id="UP000224607">
    <property type="component" value="Unassembled WGS sequence"/>
</dbReference>
<comment type="similarity">
    <text evidence="1 8">Belongs to the class-II aminoacyl-tRNA synthetase family.</text>
</comment>
<dbReference type="EMBL" id="FORG01000001">
    <property type="protein sequence ID" value="SFI41247.1"/>
    <property type="molecule type" value="Genomic_DNA"/>
</dbReference>
<dbReference type="PANTHER" id="PTHR22594">
    <property type="entry name" value="ASPARTYL/LYSYL-TRNA SYNTHETASE"/>
    <property type="match status" value="1"/>
</dbReference>
<dbReference type="GO" id="GO:0004816">
    <property type="term" value="F:asparagine-tRNA ligase activity"/>
    <property type="evidence" value="ECO:0007669"/>
    <property type="project" value="UniProtKB-UniRule"/>
</dbReference>
<dbReference type="InterPro" id="IPR002312">
    <property type="entry name" value="Asp/Asn-tRNA-synth_IIb"/>
</dbReference>
<keyword evidence="4 8" id="KW-0547">Nucleotide-binding</keyword>
<dbReference type="GO" id="GO:0005524">
    <property type="term" value="F:ATP binding"/>
    <property type="evidence" value="ECO:0007669"/>
    <property type="project" value="UniProtKB-UniRule"/>
</dbReference>
<keyword evidence="7 8" id="KW-0030">Aminoacyl-tRNA synthetase</keyword>
<evidence type="ECO:0000256" key="7">
    <source>
        <dbReference type="ARBA" id="ARBA00023146"/>
    </source>
</evidence>
<comment type="subcellular location">
    <subcellularLocation>
        <location evidence="8">Cytoplasm</location>
    </subcellularLocation>
</comment>
<dbReference type="Gene3D" id="2.40.50.140">
    <property type="entry name" value="Nucleic acid-binding proteins"/>
    <property type="match status" value="1"/>
</dbReference>
<comment type="catalytic activity">
    <reaction evidence="8">
        <text>tRNA(Asn) + L-asparagine + ATP = L-asparaginyl-tRNA(Asn) + AMP + diphosphate + H(+)</text>
        <dbReference type="Rhea" id="RHEA:11180"/>
        <dbReference type="Rhea" id="RHEA-COMP:9659"/>
        <dbReference type="Rhea" id="RHEA-COMP:9674"/>
        <dbReference type="ChEBI" id="CHEBI:15378"/>
        <dbReference type="ChEBI" id="CHEBI:30616"/>
        <dbReference type="ChEBI" id="CHEBI:33019"/>
        <dbReference type="ChEBI" id="CHEBI:58048"/>
        <dbReference type="ChEBI" id="CHEBI:78442"/>
        <dbReference type="ChEBI" id="CHEBI:78515"/>
        <dbReference type="ChEBI" id="CHEBI:456215"/>
        <dbReference type="EC" id="6.1.1.22"/>
    </reaction>
</comment>
<evidence type="ECO:0000256" key="1">
    <source>
        <dbReference type="ARBA" id="ARBA00008226"/>
    </source>
</evidence>
<organism evidence="11 12">
    <name type="scientific">Xenorhabdus mauleonii</name>
    <dbReference type="NCBI Taxonomy" id="351675"/>
    <lineage>
        <taxon>Bacteria</taxon>
        <taxon>Pseudomonadati</taxon>
        <taxon>Pseudomonadota</taxon>
        <taxon>Gammaproteobacteria</taxon>
        <taxon>Enterobacterales</taxon>
        <taxon>Morganellaceae</taxon>
        <taxon>Xenorhabdus</taxon>
    </lineage>
</organism>
<evidence type="ECO:0000256" key="2">
    <source>
        <dbReference type="ARBA" id="ARBA00022490"/>
    </source>
</evidence>
<gene>
    <name evidence="8" type="primary">asnS</name>
    <name evidence="11" type="ORF">SAMN05421680_101138</name>
    <name evidence="10" type="ORF">Xmau_01959</name>
</gene>
<dbReference type="InterPro" id="IPR012340">
    <property type="entry name" value="NA-bd_OB-fold"/>
</dbReference>
<dbReference type="InterPro" id="IPR004365">
    <property type="entry name" value="NA-bd_OB_tRNA"/>
</dbReference>
<dbReference type="CDD" id="cd00776">
    <property type="entry name" value="AsxRS_core"/>
    <property type="match status" value="1"/>
</dbReference>
<dbReference type="FunFam" id="3.30.930.10:FF:000016">
    <property type="entry name" value="Asparagine--tRNA ligase"/>
    <property type="match status" value="1"/>
</dbReference>
<dbReference type="RefSeq" id="WP_092507117.1">
    <property type="nucleotide sequence ID" value="NZ_CAWNQB010000056.1"/>
</dbReference>
<dbReference type="GO" id="GO:0003676">
    <property type="term" value="F:nucleic acid binding"/>
    <property type="evidence" value="ECO:0007669"/>
    <property type="project" value="InterPro"/>
</dbReference>
<dbReference type="PRINTS" id="PR01042">
    <property type="entry name" value="TRNASYNTHASP"/>
</dbReference>
<dbReference type="Gene3D" id="3.30.930.10">
    <property type="entry name" value="Bira Bifunctional Protein, Domain 2"/>
    <property type="match status" value="1"/>
</dbReference>
<evidence type="ECO:0000313" key="10">
    <source>
        <dbReference type="EMBL" id="PHM40205.1"/>
    </source>
</evidence>
<dbReference type="SUPFAM" id="SSF50249">
    <property type="entry name" value="Nucleic acid-binding proteins"/>
    <property type="match status" value="1"/>
</dbReference>
<dbReference type="InterPro" id="IPR006195">
    <property type="entry name" value="aa-tRNA-synth_II"/>
</dbReference>
<dbReference type="EC" id="6.1.1.22" evidence="8"/>
<accession>A0A1I3I087</accession>
<evidence type="ECO:0000313" key="11">
    <source>
        <dbReference type="EMBL" id="SFI41247.1"/>
    </source>
</evidence>
<dbReference type="InterPro" id="IPR004364">
    <property type="entry name" value="Aa-tRNA-synt_II"/>
</dbReference>
<evidence type="ECO:0000313" key="12">
    <source>
        <dbReference type="Proteomes" id="UP000198919"/>
    </source>
</evidence>
<dbReference type="OrthoDB" id="9762036at2"/>
<keyword evidence="3 8" id="KW-0436">Ligase</keyword>
<dbReference type="GO" id="GO:0006421">
    <property type="term" value="P:asparaginyl-tRNA aminoacylation"/>
    <property type="evidence" value="ECO:0007669"/>
    <property type="project" value="UniProtKB-UniRule"/>
</dbReference>
<dbReference type="NCBIfam" id="NF003037">
    <property type="entry name" value="PRK03932.1"/>
    <property type="match status" value="1"/>
</dbReference>
<comment type="subunit">
    <text evidence="8">Homodimer.</text>
</comment>
<evidence type="ECO:0000313" key="13">
    <source>
        <dbReference type="Proteomes" id="UP000224607"/>
    </source>
</evidence>
<keyword evidence="5 8" id="KW-0067">ATP-binding</keyword>
<evidence type="ECO:0000256" key="6">
    <source>
        <dbReference type="ARBA" id="ARBA00022917"/>
    </source>
</evidence>
<dbReference type="SUPFAM" id="SSF55681">
    <property type="entry name" value="Class II aaRS and biotin synthetases"/>
    <property type="match status" value="1"/>
</dbReference>
<dbReference type="InterPro" id="IPR004522">
    <property type="entry name" value="Asn-tRNA-ligase"/>
</dbReference>
<dbReference type="NCBIfam" id="TIGR00457">
    <property type="entry name" value="asnS"/>
    <property type="match status" value="1"/>
</dbReference>
<proteinExistence type="inferred from homology"/>
<dbReference type="HAMAP" id="MF_00534">
    <property type="entry name" value="Asn_tRNA_synth"/>
    <property type="match status" value="1"/>
</dbReference>
<protein>
    <recommendedName>
        <fullName evidence="8">Asparagine--tRNA ligase</fullName>
        <ecNumber evidence="8">6.1.1.22</ecNumber>
    </recommendedName>
    <alternativeName>
        <fullName evidence="8">Asparaginyl-tRNA synthetase</fullName>
        <shortName evidence="8">AsnRS</shortName>
    </alternativeName>
</protein>
<evidence type="ECO:0000259" key="9">
    <source>
        <dbReference type="PROSITE" id="PS50862"/>
    </source>
</evidence>
<dbReference type="GO" id="GO:0005737">
    <property type="term" value="C:cytoplasm"/>
    <property type="evidence" value="ECO:0007669"/>
    <property type="project" value="UniProtKB-SubCell"/>
</dbReference>
<reference evidence="10 13" key="3">
    <citation type="journal article" date="2017" name="Nat. Microbiol.">
        <title>Natural product diversity associated with the nematode symbionts Photorhabdus and Xenorhabdus.</title>
        <authorList>
            <person name="Tobias N.J."/>
            <person name="Wolff H."/>
            <person name="Djahanschiri B."/>
            <person name="Grundmann F."/>
            <person name="Kronenwerth M."/>
            <person name="Shi Y.M."/>
            <person name="Simonyi S."/>
            <person name="Grun P."/>
            <person name="Shapiro-Ilan D."/>
            <person name="Pidot S.J."/>
            <person name="Stinear T.P."/>
            <person name="Ebersberger I."/>
            <person name="Bode H.B."/>
        </authorList>
    </citation>
    <scope>NUCLEOTIDE SEQUENCE [LARGE SCALE GENOMIC DNA]</scope>
    <source>
        <strain evidence="10 13">DSM 17908</strain>
    </source>
</reference>
<dbReference type="Proteomes" id="UP000198919">
    <property type="component" value="Unassembled WGS sequence"/>
</dbReference>
<evidence type="ECO:0000256" key="5">
    <source>
        <dbReference type="ARBA" id="ARBA00022840"/>
    </source>
</evidence>
<evidence type="ECO:0000256" key="4">
    <source>
        <dbReference type="ARBA" id="ARBA00022741"/>
    </source>
</evidence>
<dbReference type="Pfam" id="PF00152">
    <property type="entry name" value="tRNA-synt_2"/>
    <property type="match status" value="1"/>
</dbReference>